<reference evidence="2 3" key="2">
    <citation type="submission" date="2018-06" db="EMBL/GenBank/DDBJ databases">
        <title>Metagenomic assembly of (sub)arctic Cyanobacteria and their associated microbiome from non-axenic cultures.</title>
        <authorList>
            <person name="Baurain D."/>
        </authorList>
    </citation>
    <scope>NUCLEOTIDE SEQUENCE [LARGE SCALE GENOMIC DNA]</scope>
    <source>
        <strain evidence="2">ULC041bin1</strain>
    </source>
</reference>
<dbReference type="GO" id="GO:0008168">
    <property type="term" value="F:methyltransferase activity"/>
    <property type="evidence" value="ECO:0007669"/>
    <property type="project" value="UniProtKB-KW"/>
</dbReference>
<evidence type="ECO:0000259" key="1">
    <source>
        <dbReference type="Pfam" id="PF05050"/>
    </source>
</evidence>
<dbReference type="Pfam" id="PF05050">
    <property type="entry name" value="Methyltransf_21"/>
    <property type="match status" value="1"/>
</dbReference>
<dbReference type="InterPro" id="IPR052514">
    <property type="entry name" value="SAM-dependent_MTase"/>
</dbReference>
<accession>A0A2W4XRG8</accession>
<dbReference type="AlphaFoldDB" id="A0A2W4XRG8"/>
<evidence type="ECO:0000313" key="3">
    <source>
        <dbReference type="Proteomes" id="UP000249081"/>
    </source>
</evidence>
<dbReference type="SUPFAM" id="SSF53335">
    <property type="entry name" value="S-adenosyl-L-methionine-dependent methyltransferases"/>
    <property type="match status" value="1"/>
</dbReference>
<proteinExistence type="predicted"/>
<dbReference type="Gene3D" id="3.40.50.150">
    <property type="entry name" value="Vaccinia Virus protein VP39"/>
    <property type="match status" value="1"/>
</dbReference>
<gene>
    <name evidence="2" type="ORF">DCF17_15030</name>
</gene>
<comment type="caution">
    <text evidence="2">The sequence shown here is derived from an EMBL/GenBank/DDBJ whole genome shotgun (WGS) entry which is preliminary data.</text>
</comment>
<dbReference type="PANTHER" id="PTHR34203">
    <property type="entry name" value="METHYLTRANSFERASE, FKBM FAMILY PROTEIN"/>
    <property type="match status" value="1"/>
</dbReference>
<dbReference type="InterPro" id="IPR029063">
    <property type="entry name" value="SAM-dependent_MTases_sf"/>
</dbReference>
<organism evidence="2 3">
    <name type="scientific">Shackletoniella antarctica</name>
    <dbReference type="NCBI Taxonomy" id="268115"/>
    <lineage>
        <taxon>Bacteria</taxon>
        <taxon>Bacillati</taxon>
        <taxon>Cyanobacteriota</taxon>
        <taxon>Cyanophyceae</taxon>
        <taxon>Oculatellales</taxon>
        <taxon>Oculatellaceae</taxon>
        <taxon>Shackletoniella</taxon>
    </lineage>
</organism>
<dbReference type="InterPro" id="IPR006342">
    <property type="entry name" value="FkbM_mtfrase"/>
</dbReference>
<dbReference type="GO" id="GO:0032259">
    <property type="term" value="P:methylation"/>
    <property type="evidence" value="ECO:0007669"/>
    <property type="project" value="UniProtKB-KW"/>
</dbReference>
<name>A0A2W4XRG8_9CYAN</name>
<dbReference type="EMBL" id="QBMN01000108">
    <property type="protein sequence ID" value="PZO38131.1"/>
    <property type="molecule type" value="Genomic_DNA"/>
</dbReference>
<protein>
    <submittedName>
        <fullName evidence="2">Methyltransferase</fullName>
    </submittedName>
</protein>
<dbReference type="Proteomes" id="UP000249081">
    <property type="component" value="Unassembled WGS sequence"/>
</dbReference>
<sequence length="271" mass="29886">MRVEACCQALFEHLLPDLDPDRQGLCVDVGVGTFAFYCEQFARLGFATVAVEPSPTDKLRAICQQYPIQLFEQCLSDRVGTQTLHMGQFANLANSNFSSLAADWFGASGTTREVPTLDLATLLGQVSARQITAFKLDIEGWEPVVIKQFAALPVELLPQVVMFEYGGGSSRAQGDKGWSPKFLEGTMACLKTLQQRGYDFSVMVDYASGTEARVFDLQTLDLAEESPFYPNGVYGNILCFYQQRFSEARIHRVCAPYGGGLANWVVSKLVS</sequence>
<reference evidence="3" key="1">
    <citation type="submission" date="2018-04" db="EMBL/GenBank/DDBJ databases">
        <authorList>
            <person name="Cornet L."/>
        </authorList>
    </citation>
    <scope>NUCLEOTIDE SEQUENCE [LARGE SCALE GENOMIC DNA]</scope>
</reference>
<dbReference type="PANTHER" id="PTHR34203:SF15">
    <property type="entry name" value="SLL1173 PROTEIN"/>
    <property type="match status" value="1"/>
</dbReference>
<keyword evidence="2" id="KW-0489">Methyltransferase</keyword>
<evidence type="ECO:0000313" key="2">
    <source>
        <dbReference type="EMBL" id="PZO38131.1"/>
    </source>
</evidence>
<dbReference type="NCBIfam" id="TIGR01444">
    <property type="entry name" value="fkbM_fam"/>
    <property type="match status" value="1"/>
</dbReference>
<feature type="domain" description="Methyltransferase FkbM" evidence="1">
    <location>
        <begin position="36"/>
        <end position="171"/>
    </location>
</feature>
<keyword evidence="2" id="KW-0808">Transferase</keyword>